<dbReference type="PRINTS" id="PR00171">
    <property type="entry name" value="SUGRTRNSPORT"/>
</dbReference>
<dbReference type="PROSITE" id="PS50850">
    <property type="entry name" value="MFS"/>
    <property type="match status" value="1"/>
</dbReference>
<dbReference type="InterPro" id="IPR036259">
    <property type="entry name" value="MFS_trans_sf"/>
</dbReference>
<dbReference type="PROSITE" id="PS00217">
    <property type="entry name" value="SUGAR_TRANSPORT_2"/>
    <property type="match status" value="1"/>
</dbReference>
<dbReference type="AlphaFoldDB" id="A0A9Q1BC84"/>
<dbReference type="NCBIfam" id="TIGR00879">
    <property type="entry name" value="SP"/>
    <property type="match status" value="1"/>
</dbReference>
<sequence>MSSSKGDIQYGDQNVTEDHVALIPPDVGSRRVSSSSTFLYLVVAVSLLAPISMGYTIGYSSPALPDMKAAHVLQDETWFGVRSLLNIGAIFGGPLAGILLGKYGRKVTVMMCAVPYVIGWALIASIESQGGLFVGRVLTGLAAGMTSLSCPVYIAEMASPDNRGFLGSSFQLCVTLGILMVYSLGLPLSYVWLAIVAAGLAFLLVVFMLPMPDTPAYWLIKKQRQRALAVLQEVRGSGVDVDIECREIESTLDNSDNSISWREFLEPHLFRPLGISLSLMFFQQFSGINTVMFYTVDIFKSTHSSIDPHVSTIIVGAVQVAATAVSVLLMDRLGRKVLLIVAGVMMAISSTSFGAYYYIINEVNNGTNTTAAPIIPSSPSMTLAVADSSGADLSWLGLSSMVVYIIGFSLGLGPIPWLLMSEIFPSKARGIASAIATAFNWMCSFIITKEFLALEGAFTQQGVFWMYAGVCVVEVLFVLFLVPETKGKSLEEIEDHFRKRE</sequence>
<dbReference type="SUPFAM" id="SSF103473">
    <property type="entry name" value="MFS general substrate transporter"/>
    <property type="match status" value="1"/>
</dbReference>
<dbReference type="Gene3D" id="1.20.1250.20">
    <property type="entry name" value="MFS general substrate transporter like domains"/>
    <property type="match status" value="1"/>
</dbReference>
<feature type="transmembrane region" description="Helical" evidence="8">
    <location>
        <begin position="79"/>
        <end position="100"/>
    </location>
</feature>
<dbReference type="GO" id="GO:0051119">
    <property type="term" value="F:sugar transmembrane transporter activity"/>
    <property type="evidence" value="ECO:0007669"/>
    <property type="project" value="InterPro"/>
</dbReference>
<keyword evidence="4 8" id="KW-1133">Transmembrane helix</keyword>
<dbReference type="EMBL" id="JAIZAY010000022">
    <property type="protein sequence ID" value="KAJ8020163.1"/>
    <property type="molecule type" value="Genomic_DNA"/>
</dbReference>
<evidence type="ECO:0000259" key="9">
    <source>
        <dbReference type="PROSITE" id="PS50850"/>
    </source>
</evidence>
<evidence type="ECO:0000256" key="6">
    <source>
        <dbReference type="ARBA" id="ARBA00023180"/>
    </source>
</evidence>
<dbReference type="Pfam" id="PF00083">
    <property type="entry name" value="Sugar_tr"/>
    <property type="match status" value="1"/>
</dbReference>
<dbReference type="FunFam" id="1.20.1250.20:FF:000055">
    <property type="entry name" value="Facilitated trehalose transporter Tret1-2 homolog"/>
    <property type="match status" value="1"/>
</dbReference>
<dbReference type="CDD" id="cd17358">
    <property type="entry name" value="MFS_GLUT6_8_Class3_like"/>
    <property type="match status" value="1"/>
</dbReference>
<comment type="similarity">
    <text evidence="7">Belongs to the major facilitator superfamily. Sugar transporter (TC 2.A.1.1) family.</text>
</comment>
<dbReference type="PROSITE" id="PS00216">
    <property type="entry name" value="SUGAR_TRANSPORT_1"/>
    <property type="match status" value="1"/>
</dbReference>
<reference evidence="10" key="1">
    <citation type="submission" date="2021-10" db="EMBL/GenBank/DDBJ databases">
        <title>Tropical sea cucumber genome reveals ecological adaptation and Cuvierian tubules defense mechanism.</title>
        <authorList>
            <person name="Chen T."/>
        </authorList>
    </citation>
    <scope>NUCLEOTIDE SEQUENCE</scope>
    <source>
        <strain evidence="10">Nanhai2018</strain>
        <tissue evidence="10">Muscle</tissue>
    </source>
</reference>
<feature type="transmembrane region" description="Helical" evidence="8">
    <location>
        <begin position="273"/>
        <end position="296"/>
    </location>
</feature>
<evidence type="ECO:0000256" key="4">
    <source>
        <dbReference type="ARBA" id="ARBA00022989"/>
    </source>
</evidence>
<protein>
    <submittedName>
        <fullName evidence="10">Facilitated trehalose transporter Tret1</fullName>
    </submittedName>
</protein>
<dbReference type="InterPro" id="IPR020846">
    <property type="entry name" value="MFS_dom"/>
</dbReference>
<keyword evidence="11" id="KW-1185">Reference proteome</keyword>
<dbReference type="InterPro" id="IPR005829">
    <property type="entry name" value="Sugar_transporter_CS"/>
</dbReference>
<dbReference type="GO" id="GO:0005886">
    <property type="term" value="C:plasma membrane"/>
    <property type="evidence" value="ECO:0007669"/>
    <property type="project" value="UniProtKB-SubCell"/>
</dbReference>
<feature type="transmembrane region" description="Helical" evidence="8">
    <location>
        <begin position="431"/>
        <end position="452"/>
    </location>
</feature>
<evidence type="ECO:0000256" key="3">
    <source>
        <dbReference type="ARBA" id="ARBA00022692"/>
    </source>
</evidence>
<feature type="transmembrane region" description="Helical" evidence="8">
    <location>
        <begin position="464"/>
        <end position="482"/>
    </location>
</feature>
<feature type="transmembrane region" description="Helical" evidence="8">
    <location>
        <begin position="165"/>
        <end position="184"/>
    </location>
</feature>
<evidence type="ECO:0000256" key="5">
    <source>
        <dbReference type="ARBA" id="ARBA00023136"/>
    </source>
</evidence>
<feature type="transmembrane region" description="Helical" evidence="8">
    <location>
        <begin position="308"/>
        <end position="330"/>
    </location>
</feature>
<feature type="transmembrane region" description="Helical" evidence="8">
    <location>
        <begin position="38"/>
        <end position="59"/>
    </location>
</feature>
<gene>
    <name evidence="10" type="ORF">HOLleu_39678</name>
</gene>
<dbReference type="Proteomes" id="UP001152320">
    <property type="component" value="Chromosome 22"/>
</dbReference>
<comment type="caution">
    <text evidence="10">The sequence shown here is derived from an EMBL/GenBank/DDBJ whole genome shotgun (WGS) entry which is preliminary data.</text>
</comment>
<feature type="transmembrane region" description="Helical" evidence="8">
    <location>
        <begin position="132"/>
        <end position="153"/>
    </location>
</feature>
<feature type="transmembrane region" description="Helical" evidence="8">
    <location>
        <begin position="395"/>
        <end position="419"/>
    </location>
</feature>
<keyword evidence="2" id="KW-1003">Cell membrane</keyword>
<dbReference type="InterPro" id="IPR044775">
    <property type="entry name" value="MFS_ERD6/Tret1-like"/>
</dbReference>
<accession>A0A9Q1BC84</accession>
<feature type="transmembrane region" description="Helical" evidence="8">
    <location>
        <begin position="107"/>
        <end position="126"/>
    </location>
</feature>
<comment type="subcellular location">
    <subcellularLocation>
        <location evidence="1">Cell membrane</location>
        <topology evidence="1">Multi-pass membrane protein</topology>
    </subcellularLocation>
</comment>
<evidence type="ECO:0000256" key="1">
    <source>
        <dbReference type="ARBA" id="ARBA00004651"/>
    </source>
</evidence>
<proteinExistence type="inferred from homology"/>
<dbReference type="InterPro" id="IPR005828">
    <property type="entry name" value="MFS_sugar_transport-like"/>
</dbReference>
<dbReference type="InterPro" id="IPR003663">
    <property type="entry name" value="Sugar/inositol_transpt"/>
</dbReference>
<dbReference type="InterPro" id="IPR050549">
    <property type="entry name" value="MFS_Trehalose_Transporter"/>
</dbReference>
<evidence type="ECO:0000256" key="8">
    <source>
        <dbReference type="SAM" id="Phobius"/>
    </source>
</evidence>
<organism evidence="10 11">
    <name type="scientific">Holothuria leucospilota</name>
    <name type="common">Black long sea cucumber</name>
    <name type="synonym">Mertensiothuria leucospilota</name>
    <dbReference type="NCBI Taxonomy" id="206669"/>
    <lineage>
        <taxon>Eukaryota</taxon>
        <taxon>Metazoa</taxon>
        <taxon>Echinodermata</taxon>
        <taxon>Eleutherozoa</taxon>
        <taxon>Echinozoa</taxon>
        <taxon>Holothuroidea</taxon>
        <taxon>Aspidochirotacea</taxon>
        <taxon>Aspidochirotida</taxon>
        <taxon>Holothuriidae</taxon>
        <taxon>Holothuria</taxon>
    </lineage>
</organism>
<name>A0A9Q1BC84_HOLLE</name>
<evidence type="ECO:0000256" key="7">
    <source>
        <dbReference type="RuleBase" id="RU003346"/>
    </source>
</evidence>
<keyword evidence="6" id="KW-0325">Glycoprotein</keyword>
<evidence type="ECO:0000313" key="11">
    <source>
        <dbReference type="Proteomes" id="UP001152320"/>
    </source>
</evidence>
<dbReference type="PANTHER" id="PTHR48021">
    <property type="match status" value="1"/>
</dbReference>
<keyword evidence="7" id="KW-0813">Transport</keyword>
<dbReference type="PANTHER" id="PTHR48021:SF1">
    <property type="entry name" value="GH07001P-RELATED"/>
    <property type="match status" value="1"/>
</dbReference>
<evidence type="ECO:0000256" key="2">
    <source>
        <dbReference type="ARBA" id="ARBA00022475"/>
    </source>
</evidence>
<feature type="domain" description="Major facilitator superfamily (MFS) profile" evidence="9">
    <location>
        <begin position="42"/>
        <end position="486"/>
    </location>
</feature>
<keyword evidence="5 8" id="KW-0472">Membrane</keyword>
<evidence type="ECO:0000313" key="10">
    <source>
        <dbReference type="EMBL" id="KAJ8020163.1"/>
    </source>
</evidence>
<dbReference type="OrthoDB" id="6612291at2759"/>
<feature type="transmembrane region" description="Helical" evidence="8">
    <location>
        <begin position="190"/>
        <end position="211"/>
    </location>
</feature>
<feature type="transmembrane region" description="Helical" evidence="8">
    <location>
        <begin position="337"/>
        <end position="359"/>
    </location>
</feature>
<keyword evidence="3 8" id="KW-0812">Transmembrane</keyword>